<evidence type="ECO:0000313" key="1">
    <source>
        <dbReference type="EMBL" id="RUS54377.1"/>
    </source>
</evidence>
<name>A0A433RRW7_9BACL</name>
<dbReference type="EMBL" id="JTFC01000032">
    <property type="protein sequence ID" value="RUS54377.1"/>
    <property type="molecule type" value="Genomic_DNA"/>
</dbReference>
<sequence>MKKQPITQKNIAPVEYHFMTIKQKFVQQFLTKYENDFDQVKRWLSPMFFQEMEKKLDEHTARRLAEDSYFFLSGVVPYWPHFIMERMKKEPQSKLKKLIHTWHQPIFFFGEIIDVTDRYVAIEHAWTKEIVYVLDFSAMPHHIGENTLLLLVKGLEENIYYSLSMGIILTKASDSLFEAWNKLYKVTALPYKDFFQQHIDDCWRLLISETSLSSNTMRTDKKQLLVMLDAALIELDIKSEPLFLFTHRYVTTKHIKARKKGGFIAGVLQFGMKFNFIPPILTVTQLATICDVSKTTVYSYAAQLENYYKEEFSEWHLLEDEQTLYCSGTDATIIDREKWQLARLCDERSIEDEVTRKRLQKAKNIEFIPKNAHDLAQHFAYLAYEQTHDQQRFDFAQTSFSYDKNCVDALLLLSDYKGNETYLQRALELSEKSSDMERNRAYFKAAAVSFDMRNFEKSFDYLNQMTTWTVEQQYLRLAVLSALGEDRASKRLLATLPDNALTRWFTWAYHPIAENYNIAVMMNAFVDKYRQRDIDPLAYPRHCFYTEGCPVQGRLIYLLLYPMLQRNY</sequence>
<accession>A0A433RRW7</accession>
<dbReference type="Proteomes" id="UP000288623">
    <property type="component" value="Unassembled WGS sequence"/>
</dbReference>
<organism evidence="1 2">
    <name type="scientific">Candidatus Kurthia intestinigallinarum</name>
    <dbReference type="NCBI Taxonomy" id="1562256"/>
    <lineage>
        <taxon>Bacteria</taxon>
        <taxon>Bacillati</taxon>
        <taxon>Bacillota</taxon>
        <taxon>Bacilli</taxon>
        <taxon>Bacillales</taxon>
        <taxon>Caryophanaceae</taxon>
        <taxon>Kurthia</taxon>
    </lineage>
</organism>
<evidence type="ECO:0000313" key="2">
    <source>
        <dbReference type="Proteomes" id="UP000288623"/>
    </source>
</evidence>
<comment type="caution">
    <text evidence="1">The sequence shown here is derived from an EMBL/GenBank/DDBJ whole genome shotgun (WGS) entry which is preliminary data.</text>
</comment>
<proteinExistence type="predicted"/>
<dbReference type="OrthoDB" id="6399948at2"/>
<reference evidence="1 2" key="1">
    <citation type="submission" date="2014-11" db="EMBL/GenBank/DDBJ databases">
        <title>Genome sequence and analysis of novel Kurthia sp.</title>
        <authorList>
            <person name="Lawson J.N."/>
            <person name="Gonzalez J.E."/>
            <person name="Rinauldi L."/>
            <person name="Xuan Z."/>
            <person name="Firman A."/>
            <person name="Shaddox L."/>
            <person name="Trudeau A."/>
            <person name="Shah S."/>
            <person name="Reiman D."/>
        </authorList>
    </citation>
    <scope>NUCLEOTIDE SEQUENCE [LARGE SCALE GENOMIC DNA]</scope>
    <source>
        <strain evidence="1 2">3B1D</strain>
    </source>
</reference>
<keyword evidence="2" id="KW-1185">Reference proteome</keyword>
<dbReference type="AlphaFoldDB" id="A0A433RRW7"/>
<dbReference type="RefSeq" id="WP_126991106.1">
    <property type="nucleotide sequence ID" value="NZ_JTFC01000032.1"/>
</dbReference>
<gene>
    <name evidence="1" type="ORF">QI30_13240</name>
</gene>
<protein>
    <submittedName>
        <fullName evidence="1">Uncharacterized protein</fullName>
    </submittedName>
</protein>